<sequence length="273" mass="30351">MRRPRREFTIFSLAAIDLFCSAMGAFMVISIILIPYFGRLESAPIPDTSVVETKLADQTRKTEQAKQEIEQLKKELSKSSMLALFGIVTHAKSITLVVDLSGSMHNIRQNPQAQDYRPVVMSVCETIIEGMKPGQRLQVMGFHAPDGVRVDLPKWRSTPVELDARERQAAKGFVSSILKTTDGSTPTGPALRQAMMDDTEAIFLITDGAPSDGQRVGEMVCREITTDIKSRNAGRKEIHCIAIGEYNSQPYCVDFLMQLARENRGQFLGMPNL</sequence>
<dbReference type="Proteomes" id="UP000253426">
    <property type="component" value="Unassembled WGS sequence"/>
</dbReference>
<evidence type="ECO:0000313" key="4">
    <source>
        <dbReference type="EMBL" id="RBP41237.1"/>
    </source>
</evidence>
<dbReference type="InterPro" id="IPR002035">
    <property type="entry name" value="VWF_A"/>
</dbReference>
<dbReference type="PROSITE" id="PS50234">
    <property type="entry name" value="VWFA"/>
    <property type="match status" value="1"/>
</dbReference>
<name>A0A366HFD3_9BACT</name>
<reference evidence="4 5" key="1">
    <citation type="submission" date="2018-06" db="EMBL/GenBank/DDBJ databases">
        <title>Genomic Encyclopedia of Type Strains, Phase IV (KMG-IV): sequencing the most valuable type-strain genomes for metagenomic binning, comparative biology and taxonomic classification.</title>
        <authorList>
            <person name="Goeker M."/>
        </authorList>
    </citation>
    <scope>NUCLEOTIDE SEQUENCE [LARGE SCALE GENOMIC DNA]</scope>
    <source>
        <strain evidence="4 5">DSM 25532</strain>
    </source>
</reference>
<dbReference type="AlphaFoldDB" id="A0A366HFD3"/>
<accession>A0A366HFD3</accession>
<comment type="caution">
    <text evidence="4">The sequence shown here is derived from an EMBL/GenBank/DDBJ whole genome shotgun (WGS) entry which is preliminary data.</text>
</comment>
<dbReference type="OrthoDB" id="256272at2"/>
<evidence type="ECO:0000313" key="5">
    <source>
        <dbReference type="Proteomes" id="UP000253426"/>
    </source>
</evidence>
<evidence type="ECO:0000256" key="1">
    <source>
        <dbReference type="SAM" id="Coils"/>
    </source>
</evidence>
<evidence type="ECO:0000256" key="2">
    <source>
        <dbReference type="SAM" id="Phobius"/>
    </source>
</evidence>
<proteinExistence type="predicted"/>
<keyword evidence="2" id="KW-0812">Transmembrane</keyword>
<dbReference type="Gene3D" id="3.40.50.410">
    <property type="entry name" value="von Willebrand factor, type A domain"/>
    <property type="match status" value="1"/>
</dbReference>
<keyword evidence="2" id="KW-0472">Membrane</keyword>
<evidence type="ECO:0000259" key="3">
    <source>
        <dbReference type="PROSITE" id="PS50234"/>
    </source>
</evidence>
<keyword evidence="1" id="KW-0175">Coiled coil</keyword>
<dbReference type="EMBL" id="QNRR01000007">
    <property type="protein sequence ID" value="RBP41237.1"/>
    <property type="molecule type" value="Genomic_DNA"/>
</dbReference>
<organism evidence="4 5">
    <name type="scientific">Roseimicrobium gellanilyticum</name>
    <dbReference type="NCBI Taxonomy" id="748857"/>
    <lineage>
        <taxon>Bacteria</taxon>
        <taxon>Pseudomonadati</taxon>
        <taxon>Verrucomicrobiota</taxon>
        <taxon>Verrucomicrobiia</taxon>
        <taxon>Verrucomicrobiales</taxon>
        <taxon>Verrucomicrobiaceae</taxon>
        <taxon>Roseimicrobium</taxon>
    </lineage>
</organism>
<protein>
    <submittedName>
        <fullName evidence="4">von Willebrand factor type A domain-containing protein</fullName>
    </submittedName>
</protein>
<feature type="transmembrane region" description="Helical" evidence="2">
    <location>
        <begin position="12"/>
        <end position="37"/>
    </location>
</feature>
<dbReference type="RefSeq" id="WP_113959885.1">
    <property type="nucleotide sequence ID" value="NZ_QNRR01000007.1"/>
</dbReference>
<feature type="domain" description="VWFA" evidence="3">
    <location>
        <begin position="93"/>
        <end position="273"/>
    </location>
</feature>
<feature type="coiled-coil region" evidence="1">
    <location>
        <begin position="55"/>
        <end position="82"/>
    </location>
</feature>
<keyword evidence="5" id="KW-1185">Reference proteome</keyword>
<dbReference type="SUPFAM" id="SSF53300">
    <property type="entry name" value="vWA-like"/>
    <property type="match status" value="1"/>
</dbReference>
<dbReference type="InterPro" id="IPR036465">
    <property type="entry name" value="vWFA_dom_sf"/>
</dbReference>
<gene>
    <name evidence="4" type="ORF">DES53_10768</name>
</gene>
<keyword evidence="2" id="KW-1133">Transmembrane helix</keyword>